<dbReference type="RefSeq" id="WP_380800729.1">
    <property type="nucleotide sequence ID" value="NZ_JBHUIV010000010.1"/>
</dbReference>
<evidence type="ECO:0000313" key="4">
    <source>
        <dbReference type="Proteomes" id="UP001597414"/>
    </source>
</evidence>
<dbReference type="SUPFAM" id="SSF49899">
    <property type="entry name" value="Concanavalin A-like lectins/glucanases"/>
    <property type="match status" value="1"/>
</dbReference>
<dbReference type="InterPro" id="IPR013320">
    <property type="entry name" value="ConA-like_dom_sf"/>
</dbReference>
<dbReference type="CDD" id="cd00413">
    <property type="entry name" value="Glyco_hydrolase_16"/>
    <property type="match status" value="1"/>
</dbReference>
<name>A0ABW5B8A8_9BACT</name>
<comment type="similarity">
    <text evidence="1">Belongs to the glycosyl hydrolase 16 family.</text>
</comment>
<proteinExistence type="inferred from homology"/>
<comment type="caution">
    <text evidence="3">The sequence shown here is derived from an EMBL/GenBank/DDBJ whole genome shotgun (WGS) entry which is preliminary data.</text>
</comment>
<evidence type="ECO:0000313" key="3">
    <source>
        <dbReference type="EMBL" id="MFD2200855.1"/>
    </source>
</evidence>
<evidence type="ECO:0000259" key="2">
    <source>
        <dbReference type="PROSITE" id="PS51762"/>
    </source>
</evidence>
<dbReference type="Gene3D" id="2.60.120.200">
    <property type="match status" value="1"/>
</dbReference>
<sequence length="297" mass="33809">MKHSILAAALSLLPYLGTSQTNGFHTAFVENFSDSALTYFRYGSTGTKTEFKYKVGVSSQTEEGSKILSFKLDPEESAGAGRGPEIISKDFTHFGSYAARLKVPDVRDIQPNVGAVVGYFTYHVDSIPGLSEIDFEWLLADPTVIYVGTWTGHGGELKRVGRTINMAEGIIYETSYRENHTGERTALTGMQNQPEAIEAISDYDASKGFYTYGFDWYPDRILWWMIHPKSGEKIVLWDYKGTTNGIPQHRSRYRMNFWHTKDWSVETNPYSIEKPLHPYELEVDWMSYEPFTLVQNN</sequence>
<accession>A0ABW5B8A8</accession>
<reference evidence="4" key="1">
    <citation type="journal article" date="2019" name="Int. J. Syst. Evol. Microbiol.">
        <title>The Global Catalogue of Microorganisms (GCM) 10K type strain sequencing project: providing services to taxonomists for standard genome sequencing and annotation.</title>
        <authorList>
            <consortium name="The Broad Institute Genomics Platform"/>
            <consortium name="The Broad Institute Genome Sequencing Center for Infectious Disease"/>
            <person name="Wu L."/>
            <person name="Ma J."/>
        </authorList>
    </citation>
    <scope>NUCLEOTIDE SEQUENCE [LARGE SCALE GENOMIC DNA]</scope>
    <source>
        <strain evidence="4">KCTC 19812</strain>
    </source>
</reference>
<protein>
    <submittedName>
        <fullName evidence="3">Glycoside hydrolase family 16 protein</fullName>
    </submittedName>
</protein>
<evidence type="ECO:0000256" key="1">
    <source>
        <dbReference type="ARBA" id="ARBA00006865"/>
    </source>
</evidence>
<feature type="domain" description="GH16" evidence="2">
    <location>
        <begin position="8"/>
        <end position="294"/>
    </location>
</feature>
<dbReference type="GO" id="GO:0016787">
    <property type="term" value="F:hydrolase activity"/>
    <property type="evidence" value="ECO:0007669"/>
    <property type="project" value="UniProtKB-KW"/>
</dbReference>
<gene>
    <name evidence="3" type="ORF">ACFSKV_04705</name>
</gene>
<keyword evidence="4" id="KW-1185">Reference proteome</keyword>
<keyword evidence="3" id="KW-0378">Hydrolase</keyword>
<dbReference type="PROSITE" id="PS51762">
    <property type="entry name" value="GH16_2"/>
    <property type="match status" value="1"/>
</dbReference>
<dbReference type="EMBL" id="JBHUIV010000010">
    <property type="protein sequence ID" value="MFD2200855.1"/>
    <property type="molecule type" value="Genomic_DNA"/>
</dbReference>
<dbReference type="InterPro" id="IPR000757">
    <property type="entry name" value="Beta-glucanase-like"/>
</dbReference>
<dbReference type="Proteomes" id="UP001597414">
    <property type="component" value="Unassembled WGS sequence"/>
</dbReference>
<organism evidence="3 4">
    <name type="scientific">Shivajiella indica</name>
    <dbReference type="NCBI Taxonomy" id="872115"/>
    <lineage>
        <taxon>Bacteria</taxon>
        <taxon>Pseudomonadati</taxon>
        <taxon>Bacteroidota</taxon>
        <taxon>Cytophagia</taxon>
        <taxon>Cytophagales</taxon>
        <taxon>Cyclobacteriaceae</taxon>
        <taxon>Shivajiella</taxon>
    </lineage>
</organism>